<evidence type="ECO:0000313" key="10">
    <source>
        <dbReference type="Proteomes" id="UP000054018"/>
    </source>
</evidence>
<dbReference type="PANTHER" id="PTHR13220">
    <property type="entry name" value="TIMELESS INTERACTING-RELATED"/>
    <property type="match status" value="1"/>
</dbReference>
<dbReference type="STRING" id="765257.A0A0C9YYH1"/>
<dbReference type="GO" id="GO:0000076">
    <property type="term" value="P:DNA replication checkpoint signaling"/>
    <property type="evidence" value="ECO:0007669"/>
    <property type="project" value="UniProtKB-UniRule"/>
</dbReference>
<feature type="domain" description="Chromosome segregation in meiosis protein 3" evidence="8">
    <location>
        <begin position="162"/>
        <end position="244"/>
    </location>
</feature>
<dbReference type="OrthoDB" id="437078at2759"/>
<comment type="subcellular location">
    <subcellularLocation>
        <location evidence="1 6">Nucleus</location>
    </subcellularLocation>
</comment>
<dbReference type="GO" id="GO:0006974">
    <property type="term" value="P:DNA damage response"/>
    <property type="evidence" value="ECO:0007669"/>
    <property type="project" value="UniProtKB-KW"/>
</dbReference>
<feature type="region of interest" description="Disordered" evidence="7">
    <location>
        <begin position="361"/>
        <end position="447"/>
    </location>
</feature>
<dbReference type="InterPro" id="IPR040038">
    <property type="entry name" value="TIPIN/Csm3/Swi3"/>
</dbReference>
<name>A0A0C9YYH1_9AGAM</name>
<keyword evidence="5 6" id="KW-0131">Cell cycle</keyword>
<dbReference type="Pfam" id="PF07962">
    <property type="entry name" value="Swi3"/>
    <property type="match status" value="1"/>
</dbReference>
<dbReference type="PANTHER" id="PTHR13220:SF11">
    <property type="entry name" value="TIMELESS-INTERACTING PROTEIN"/>
    <property type="match status" value="1"/>
</dbReference>
<evidence type="ECO:0000256" key="2">
    <source>
        <dbReference type="ARBA" id="ARBA00006075"/>
    </source>
</evidence>
<comment type="function">
    <text evidence="6">Plays an important role in the control of DNA replication and the maintenance of replication fork stability.</text>
</comment>
<feature type="compositionally biased region" description="Basic and acidic residues" evidence="7">
    <location>
        <begin position="139"/>
        <end position="167"/>
    </location>
</feature>
<feature type="compositionally biased region" description="Polar residues" evidence="7">
    <location>
        <begin position="419"/>
        <end position="436"/>
    </location>
</feature>
<feature type="compositionally biased region" description="Acidic residues" evidence="7">
    <location>
        <begin position="65"/>
        <end position="80"/>
    </location>
</feature>
<dbReference type="Proteomes" id="UP000054018">
    <property type="component" value="Unassembled WGS sequence"/>
</dbReference>
<dbReference type="InterPro" id="IPR012923">
    <property type="entry name" value="Csm3"/>
</dbReference>
<dbReference type="EMBL" id="KN833794">
    <property type="protein sequence ID" value="KIK18944.1"/>
    <property type="molecule type" value="Genomic_DNA"/>
</dbReference>
<keyword evidence="4 6" id="KW-0539">Nucleus</keyword>
<evidence type="ECO:0000256" key="4">
    <source>
        <dbReference type="ARBA" id="ARBA00023242"/>
    </source>
</evidence>
<gene>
    <name evidence="9" type="ORF">PISMIDRAFT_630426</name>
</gene>
<dbReference type="AlphaFoldDB" id="A0A0C9YYH1"/>
<evidence type="ECO:0000259" key="8">
    <source>
        <dbReference type="Pfam" id="PF07962"/>
    </source>
</evidence>
<protein>
    <recommendedName>
        <fullName evidence="6">Chromosome segregation in meiosis protein</fullName>
    </recommendedName>
</protein>
<reference evidence="9 10" key="1">
    <citation type="submission" date="2014-04" db="EMBL/GenBank/DDBJ databases">
        <authorList>
            <consortium name="DOE Joint Genome Institute"/>
            <person name="Kuo A."/>
            <person name="Kohler A."/>
            <person name="Costa M.D."/>
            <person name="Nagy L.G."/>
            <person name="Floudas D."/>
            <person name="Copeland A."/>
            <person name="Barry K.W."/>
            <person name="Cichocki N."/>
            <person name="Veneault-Fourrey C."/>
            <person name="LaButti K."/>
            <person name="Lindquist E.A."/>
            <person name="Lipzen A."/>
            <person name="Lundell T."/>
            <person name="Morin E."/>
            <person name="Murat C."/>
            <person name="Sun H."/>
            <person name="Tunlid A."/>
            <person name="Henrissat B."/>
            <person name="Grigoriev I.V."/>
            <person name="Hibbett D.S."/>
            <person name="Martin F."/>
            <person name="Nordberg H.P."/>
            <person name="Cantor M.N."/>
            <person name="Hua S.X."/>
        </authorList>
    </citation>
    <scope>NUCLEOTIDE SEQUENCE [LARGE SCALE GENOMIC DNA]</scope>
    <source>
        <strain evidence="9 10">441</strain>
    </source>
</reference>
<feature type="compositionally biased region" description="Basic and acidic residues" evidence="7">
    <location>
        <begin position="94"/>
        <end position="103"/>
    </location>
</feature>
<feature type="compositionally biased region" description="Basic and acidic residues" evidence="7">
    <location>
        <begin position="270"/>
        <end position="284"/>
    </location>
</feature>
<sequence length="447" mass="49748">MSLDDIWNAPAVSPAKPTSVNISSPVKRPRQSLFLSDSDSDPERPRKRATPTPAPDPDIEALFADIDDNAVDKANEEEEDLTYKPLAPALDLAKLSREAEARHAREKRTKIPAASTTRQVASSSPPPPDAPAGRGYKTNGDDGNGKVGGEEGKKERKRPLYLDEERLTGPSGLPQLIKDVKGFKPKGKGNEARHSDLNRLLQVYQFWAHRMYPKAPFRDTINRVEKLCHSKRMQVRLSVWRDESRGLVNGKNPEPEDRDLIDLTQGDPNATEHDTHEEKSDKLLPSRTPSLPPMSSEPDDDDFDMEAVIKAEEERLAALRATNDAAPTPVSASPKPLPSKYKERNDVDTVDEEAMWAELDNQPLFHHPPDNAANKPTTLTRDEDEEMWDIVDELEQGEQVQQAKSGSSRVGTEMPVSSVVFTSPSKDNNGRNASRATNDEGWDEMYI</sequence>
<feature type="compositionally biased region" description="Basic and acidic residues" evidence="7">
    <location>
        <begin position="178"/>
        <end position="194"/>
    </location>
</feature>
<feature type="region of interest" description="Disordered" evidence="7">
    <location>
        <begin position="246"/>
        <end position="303"/>
    </location>
</feature>
<comment type="similarity">
    <text evidence="2 6">Belongs to the CSM3 family.</text>
</comment>
<evidence type="ECO:0000256" key="5">
    <source>
        <dbReference type="ARBA" id="ARBA00023306"/>
    </source>
</evidence>
<feature type="region of interest" description="Disordered" evidence="7">
    <location>
        <begin position="1"/>
        <end position="194"/>
    </location>
</feature>
<dbReference type="GO" id="GO:0031298">
    <property type="term" value="C:replication fork protection complex"/>
    <property type="evidence" value="ECO:0007669"/>
    <property type="project" value="TreeGrafter"/>
</dbReference>
<dbReference type="GO" id="GO:0043111">
    <property type="term" value="P:replication fork arrest"/>
    <property type="evidence" value="ECO:0007669"/>
    <property type="project" value="TreeGrafter"/>
</dbReference>
<feature type="compositionally biased region" description="Acidic residues" evidence="7">
    <location>
        <begin position="382"/>
        <end position="396"/>
    </location>
</feature>
<evidence type="ECO:0000256" key="6">
    <source>
        <dbReference type="RuleBase" id="RU366049"/>
    </source>
</evidence>
<keyword evidence="3 6" id="KW-0227">DNA damage</keyword>
<dbReference type="HOGENOM" id="CLU_050882_0_0_1"/>
<proteinExistence type="inferred from homology"/>
<feature type="compositionally biased region" description="Polar residues" evidence="7">
    <location>
        <begin position="398"/>
        <end position="410"/>
    </location>
</feature>
<reference evidence="10" key="2">
    <citation type="submission" date="2015-01" db="EMBL/GenBank/DDBJ databases">
        <title>Evolutionary Origins and Diversification of the Mycorrhizal Mutualists.</title>
        <authorList>
            <consortium name="DOE Joint Genome Institute"/>
            <consortium name="Mycorrhizal Genomics Consortium"/>
            <person name="Kohler A."/>
            <person name="Kuo A."/>
            <person name="Nagy L.G."/>
            <person name="Floudas D."/>
            <person name="Copeland A."/>
            <person name="Barry K.W."/>
            <person name="Cichocki N."/>
            <person name="Veneault-Fourrey C."/>
            <person name="LaButti K."/>
            <person name="Lindquist E.A."/>
            <person name="Lipzen A."/>
            <person name="Lundell T."/>
            <person name="Morin E."/>
            <person name="Murat C."/>
            <person name="Riley R."/>
            <person name="Ohm R."/>
            <person name="Sun H."/>
            <person name="Tunlid A."/>
            <person name="Henrissat B."/>
            <person name="Grigoriev I.V."/>
            <person name="Hibbett D.S."/>
            <person name="Martin F."/>
        </authorList>
    </citation>
    <scope>NUCLEOTIDE SEQUENCE [LARGE SCALE GENOMIC DNA]</scope>
    <source>
        <strain evidence="10">441</strain>
    </source>
</reference>
<accession>A0A0C9YYH1</accession>
<keyword evidence="10" id="KW-1185">Reference proteome</keyword>
<organism evidence="9 10">
    <name type="scientific">Pisolithus microcarpus 441</name>
    <dbReference type="NCBI Taxonomy" id="765257"/>
    <lineage>
        <taxon>Eukaryota</taxon>
        <taxon>Fungi</taxon>
        <taxon>Dikarya</taxon>
        <taxon>Basidiomycota</taxon>
        <taxon>Agaricomycotina</taxon>
        <taxon>Agaricomycetes</taxon>
        <taxon>Agaricomycetidae</taxon>
        <taxon>Boletales</taxon>
        <taxon>Sclerodermatineae</taxon>
        <taxon>Pisolithaceae</taxon>
        <taxon>Pisolithus</taxon>
    </lineage>
</organism>
<evidence type="ECO:0000256" key="3">
    <source>
        <dbReference type="ARBA" id="ARBA00022763"/>
    </source>
</evidence>
<feature type="region of interest" description="Disordered" evidence="7">
    <location>
        <begin position="320"/>
        <end position="344"/>
    </location>
</feature>
<feature type="compositionally biased region" description="Low complexity" evidence="7">
    <location>
        <begin position="84"/>
        <end position="93"/>
    </location>
</feature>
<dbReference type="GO" id="GO:0031297">
    <property type="term" value="P:replication fork processing"/>
    <property type="evidence" value="ECO:0007669"/>
    <property type="project" value="UniProtKB-UniRule"/>
</dbReference>
<evidence type="ECO:0000256" key="1">
    <source>
        <dbReference type="ARBA" id="ARBA00004123"/>
    </source>
</evidence>
<evidence type="ECO:0000256" key="7">
    <source>
        <dbReference type="SAM" id="MobiDB-lite"/>
    </source>
</evidence>
<evidence type="ECO:0000313" key="9">
    <source>
        <dbReference type="EMBL" id="KIK18944.1"/>
    </source>
</evidence>
<dbReference type="GO" id="GO:0003677">
    <property type="term" value="F:DNA binding"/>
    <property type="evidence" value="ECO:0007669"/>
    <property type="project" value="TreeGrafter"/>
</dbReference>